<feature type="domain" description="Mycothiol-dependent maleylpyruvate isomerase metal-binding" evidence="2">
    <location>
        <begin position="15"/>
        <end position="127"/>
    </location>
</feature>
<dbReference type="SUPFAM" id="SSF109854">
    <property type="entry name" value="DinB/YfiT-like putative metalloenzymes"/>
    <property type="match status" value="1"/>
</dbReference>
<evidence type="ECO:0000259" key="2">
    <source>
        <dbReference type="Pfam" id="PF11716"/>
    </source>
</evidence>
<accession>A0ABT5YXL3</accession>
<dbReference type="Pfam" id="PF11716">
    <property type="entry name" value="MDMPI_N"/>
    <property type="match status" value="1"/>
</dbReference>
<dbReference type="RefSeq" id="WP_275812261.1">
    <property type="nucleotide sequence ID" value="NZ_BAAANM010000004.1"/>
</dbReference>
<comment type="caution">
    <text evidence="3">The sequence shown here is derived from an EMBL/GenBank/DDBJ whole genome shotgun (WGS) entry which is preliminary data.</text>
</comment>
<dbReference type="PANTHER" id="PTHR40758:SF1">
    <property type="entry name" value="CONSERVED PROTEIN"/>
    <property type="match status" value="1"/>
</dbReference>
<keyword evidence="3" id="KW-0413">Isomerase</keyword>
<organism evidence="3 4">
    <name type="scientific">Streptantibioticus ferralitis</name>
    <dbReference type="NCBI Taxonomy" id="236510"/>
    <lineage>
        <taxon>Bacteria</taxon>
        <taxon>Bacillati</taxon>
        <taxon>Actinomycetota</taxon>
        <taxon>Actinomycetes</taxon>
        <taxon>Kitasatosporales</taxon>
        <taxon>Streptomycetaceae</taxon>
        <taxon>Streptantibioticus</taxon>
    </lineage>
</organism>
<dbReference type="PANTHER" id="PTHR40758">
    <property type="entry name" value="CONSERVED PROTEIN"/>
    <property type="match status" value="1"/>
</dbReference>
<evidence type="ECO:0000313" key="3">
    <source>
        <dbReference type="EMBL" id="MDF2256331.1"/>
    </source>
</evidence>
<dbReference type="NCBIfam" id="TIGR03083">
    <property type="entry name" value="maleylpyruvate isomerase family mycothiol-dependent enzyme"/>
    <property type="match status" value="1"/>
</dbReference>
<dbReference type="Pfam" id="PF07398">
    <property type="entry name" value="MDMPI_C"/>
    <property type="match status" value="1"/>
</dbReference>
<dbReference type="GO" id="GO:0016853">
    <property type="term" value="F:isomerase activity"/>
    <property type="evidence" value="ECO:0007669"/>
    <property type="project" value="UniProtKB-KW"/>
</dbReference>
<dbReference type="InterPro" id="IPR024344">
    <property type="entry name" value="MDMPI_metal-binding"/>
</dbReference>
<reference evidence="3 4" key="1">
    <citation type="submission" date="2023-03" db="EMBL/GenBank/DDBJ databases">
        <title>Draft genome sequence of type strain Streptomyces ferralitis JCM 14344.</title>
        <authorList>
            <person name="Klaysubun C."/>
            <person name="Duangmal K."/>
        </authorList>
    </citation>
    <scope>NUCLEOTIDE SEQUENCE [LARGE SCALE GENOMIC DNA]</scope>
    <source>
        <strain evidence="3 4">JCM 14344</strain>
    </source>
</reference>
<feature type="domain" description="MDMPI C-terminal" evidence="1">
    <location>
        <begin position="141"/>
        <end position="242"/>
    </location>
</feature>
<dbReference type="InterPro" id="IPR017517">
    <property type="entry name" value="Maleyloyr_isom"/>
</dbReference>
<evidence type="ECO:0000313" key="4">
    <source>
        <dbReference type="Proteomes" id="UP001220022"/>
    </source>
</evidence>
<dbReference type="InterPro" id="IPR010872">
    <property type="entry name" value="MDMPI_C-term_domain"/>
</dbReference>
<dbReference type="InterPro" id="IPR034660">
    <property type="entry name" value="DinB/YfiT-like"/>
</dbReference>
<dbReference type="Proteomes" id="UP001220022">
    <property type="component" value="Unassembled WGS sequence"/>
</dbReference>
<dbReference type="EMBL" id="JARHTQ010000006">
    <property type="protein sequence ID" value="MDF2256331.1"/>
    <property type="molecule type" value="Genomic_DNA"/>
</dbReference>
<keyword evidence="4" id="KW-1185">Reference proteome</keyword>
<protein>
    <submittedName>
        <fullName evidence="3">Maleylpyruvate isomerase family mycothiol-dependent enzyme</fullName>
    </submittedName>
</protein>
<name>A0ABT5YXL3_9ACTN</name>
<sequence length="252" mass="27611">METTEFIESLRRDGELMADAAERAGWDAPVPTCPDWRVRDLVVHMGAVHRWAAGFVAGATEPARMTVNAPEDEALASWFRDGHRQLVDGLLAAPADLDCWAFLPAPSPLAFWARRQAHETAMHRFDAEAALGKDHSPYRTDFAVDGIDELLTGFQARPRSRVRTEAPRVLRIRAVDGAAGPVDWWLRLSQDPPRVERTADDSPPGAGAADCTISGPATALYLALWNREGYEGIDVTGDGSLAELWRDTSAVI</sequence>
<gene>
    <name evidence="3" type="ORF">P2L57_11465</name>
</gene>
<proteinExistence type="predicted"/>
<evidence type="ECO:0000259" key="1">
    <source>
        <dbReference type="Pfam" id="PF07398"/>
    </source>
</evidence>